<feature type="modified residue" description="4-aspartylphosphate" evidence="6">
    <location>
        <position position="823"/>
    </location>
</feature>
<organism evidence="11 12">
    <name type="scientific">Rubrivivax rivuli</name>
    <dbReference type="NCBI Taxonomy" id="1862385"/>
    <lineage>
        <taxon>Bacteria</taxon>
        <taxon>Pseudomonadati</taxon>
        <taxon>Pseudomonadota</taxon>
        <taxon>Betaproteobacteria</taxon>
        <taxon>Burkholderiales</taxon>
        <taxon>Sphaerotilaceae</taxon>
        <taxon>Rubrivivax</taxon>
    </lineage>
</organism>
<accession>A0A437R950</accession>
<dbReference type="PRINTS" id="PR00344">
    <property type="entry name" value="BCTRLSENSOR"/>
</dbReference>
<dbReference type="InterPro" id="IPR000014">
    <property type="entry name" value="PAS"/>
</dbReference>
<evidence type="ECO:0000256" key="4">
    <source>
        <dbReference type="ARBA" id="ARBA00022679"/>
    </source>
</evidence>
<sequence length="892" mass="96950">MAALAALLPALRDACGANAVWWQGTGFAEGEPGAVIAALGLPDGALLPGDGHPDNSQPFGSAPWLLRLQPADPGAPPTSLGREPWSEPLGLRATGVLQPGGPQLALAAQVAQALIDAHARAEAWRQEAVRRGDAGRVASDWLWETDAEGHIVWISEPLHPLTGEPTRAELGRLVSQVYTPRSDEHRESWTRYQQKRAAREPFRDLLVDRDVPRGRLTVSISGNPHFDEAGRFCGYRGANREVTEELAIRREANRSRELLEQTLAGLPARVMISDAEGRVLLANAAWRDNMDATLPAGCNTWAETVAHHVAQGHYPDALGREQAFLAWRLGLVSEAPVAQELRWREGWALVVDRRLADGSVVHLSLDITERKRAEQALVDAELRWRFALEGAGDGVWDWDAATDRTYFSERSAQMLGLTQAQLGADWRSRLSLMHPDDRPQVIAALHAHVEGRSELYEAVNRVRHADGHYVWVRDRGKAVLRDANGRALRIVGTHSDISHEREAEAAARELRAIELASRSKSEFLSRVSHEMRTPLNALLGFARLLQQQGRYRDDYLQHMLVAGMHLQDLINDVLDVQQIEQGLMALQCQPVELTALVAEVVAMLQPLAQSRQVQLGPPPGGPAWVLADPQRLRQVLLNLGSNAIKYNRPGGGVRWLLAEALQGRVAGHELHLHDDGMGMSALQLARLFQPFERLGRERTGIEGTGLGLVIALRLVEAQGGRITVQSQPAQGTKVQLWLPAAAAPGLGTLPAQAAAPAGAPAAVAALADTAPRRVLLVEDDPLSALLFGEALRAHTGLALRVAGNGEMALAVAAQWQPELLVIDGHLPDAKGHELLARLRTLPGLEAVPAVMATADAMPADREAALARGFIAHWPKPLDVRHLPAQLSALLAR</sequence>
<evidence type="ECO:0000259" key="10">
    <source>
        <dbReference type="PROSITE" id="PS50113"/>
    </source>
</evidence>
<comment type="catalytic activity">
    <reaction evidence="1">
        <text>ATP + protein L-histidine = ADP + protein N-phospho-L-histidine.</text>
        <dbReference type="EC" id="2.7.13.3"/>
    </reaction>
</comment>
<dbReference type="AlphaFoldDB" id="A0A437R950"/>
<dbReference type="InterPro" id="IPR005467">
    <property type="entry name" value="His_kinase_dom"/>
</dbReference>
<dbReference type="InterPro" id="IPR036097">
    <property type="entry name" value="HisK_dim/P_sf"/>
</dbReference>
<feature type="domain" description="Histidine kinase" evidence="7">
    <location>
        <begin position="526"/>
        <end position="742"/>
    </location>
</feature>
<dbReference type="InterPro" id="IPR011006">
    <property type="entry name" value="CheY-like_superfamily"/>
</dbReference>
<dbReference type="PANTHER" id="PTHR43047:SF72">
    <property type="entry name" value="OSMOSENSING HISTIDINE PROTEIN KINASE SLN1"/>
    <property type="match status" value="1"/>
</dbReference>
<dbReference type="InterPro" id="IPR035965">
    <property type="entry name" value="PAS-like_dom_sf"/>
</dbReference>
<dbReference type="EC" id="2.7.13.3" evidence="2"/>
<dbReference type="CDD" id="cd00130">
    <property type="entry name" value="PAS"/>
    <property type="match status" value="2"/>
</dbReference>
<dbReference type="InterPro" id="IPR013655">
    <property type="entry name" value="PAS_fold_3"/>
</dbReference>
<gene>
    <name evidence="11" type="ORF">EOE66_20400</name>
</gene>
<evidence type="ECO:0000313" key="11">
    <source>
        <dbReference type="EMBL" id="RVU43311.1"/>
    </source>
</evidence>
<dbReference type="NCBIfam" id="TIGR00229">
    <property type="entry name" value="sensory_box"/>
    <property type="match status" value="1"/>
</dbReference>
<evidence type="ECO:0000256" key="2">
    <source>
        <dbReference type="ARBA" id="ARBA00012438"/>
    </source>
</evidence>
<dbReference type="Pfam" id="PF02518">
    <property type="entry name" value="HATPase_c"/>
    <property type="match status" value="1"/>
</dbReference>
<dbReference type="Gene3D" id="3.40.50.2300">
    <property type="match status" value="1"/>
</dbReference>
<feature type="domain" description="Response regulatory" evidence="8">
    <location>
        <begin position="773"/>
        <end position="890"/>
    </location>
</feature>
<dbReference type="PROSITE" id="PS50109">
    <property type="entry name" value="HIS_KIN"/>
    <property type="match status" value="1"/>
</dbReference>
<dbReference type="Gene3D" id="3.30.450.20">
    <property type="entry name" value="PAS domain"/>
    <property type="match status" value="3"/>
</dbReference>
<dbReference type="GO" id="GO:0005886">
    <property type="term" value="C:plasma membrane"/>
    <property type="evidence" value="ECO:0007669"/>
    <property type="project" value="TreeGrafter"/>
</dbReference>
<feature type="domain" description="PAC" evidence="10">
    <location>
        <begin position="456"/>
        <end position="509"/>
    </location>
</feature>
<dbReference type="SMART" id="SM00091">
    <property type="entry name" value="PAS"/>
    <property type="match status" value="3"/>
</dbReference>
<feature type="domain" description="PAS" evidence="9">
    <location>
        <begin position="380"/>
        <end position="452"/>
    </location>
</feature>
<dbReference type="InterPro" id="IPR003661">
    <property type="entry name" value="HisK_dim/P_dom"/>
</dbReference>
<dbReference type="SUPFAM" id="SSF55874">
    <property type="entry name" value="ATPase domain of HSP90 chaperone/DNA topoisomerase II/histidine kinase"/>
    <property type="match status" value="1"/>
</dbReference>
<dbReference type="SMART" id="SM00387">
    <property type="entry name" value="HATPase_c"/>
    <property type="match status" value="1"/>
</dbReference>
<dbReference type="PANTHER" id="PTHR43047">
    <property type="entry name" value="TWO-COMPONENT HISTIDINE PROTEIN KINASE"/>
    <property type="match status" value="1"/>
</dbReference>
<proteinExistence type="predicted"/>
<dbReference type="Gene3D" id="1.10.287.130">
    <property type="match status" value="1"/>
</dbReference>
<dbReference type="PROSITE" id="PS50110">
    <property type="entry name" value="RESPONSE_REGULATORY"/>
    <property type="match status" value="1"/>
</dbReference>
<evidence type="ECO:0000256" key="3">
    <source>
        <dbReference type="ARBA" id="ARBA00022553"/>
    </source>
</evidence>
<keyword evidence="5 11" id="KW-0418">Kinase</keyword>
<dbReference type="Pfam" id="PF08447">
    <property type="entry name" value="PAS_3"/>
    <property type="match status" value="1"/>
</dbReference>
<keyword evidence="12" id="KW-1185">Reference proteome</keyword>
<dbReference type="OrthoDB" id="8552871at2"/>
<evidence type="ECO:0000256" key="1">
    <source>
        <dbReference type="ARBA" id="ARBA00000085"/>
    </source>
</evidence>
<dbReference type="SUPFAM" id="SSF52172">
    <property type="entry name" value="CheY-like"/>
    <property type="match status" value="1"/>
</dbReference>
<dbReference type="PROSITE" id="PS50113">
    <property type="entry name" value="PAC"/>
    <property type="match status" value="1"/>
</dbReference>
<evidence type="ECO:0000259" key="7">
    <source>
        <dbReference type="PROSITE" id="PS50109"/>
    </source>
</evidence>
<evidence type="ECO:0000259" key="9">
    <source>
        <dbReference type="PROSITE" id="PS50112"/>
    </source>
</evidence>
<dbReference type="InterPro" id="IPR036890">
    <property type="entry name" value="HATPase_C_sf"/>
</dbReference>
<dbReference type="SUPFAM" id="SSF47384">
    <property type="entry name" value="Homodimeric domain of signal transducing histidine kinase"/>
    <property type="match status" value="1"/>
</dbReference>
<dbReference type="InterPro" id="IPR003594">
    <property type="entry name" value="HATPase_dom"/>
</dbReference>
<dbReference type="GO" id="GO:0009927">
    <property type="term" value="F:histidine phosphotransfer kinase activity"/>
    <property type="evidence" value="ECO:0007669"/>
    <property type="project" value="TreeGrafter"/>
</dbReference>
<evidence type="ECO:0000256" key="6">
    <source>
        <dbReference type="PROSITE-ProRule" id="PRU00169"/>
    </source>
</evidence>
<dbReference type="PROSITE" id="PS50112">
    <property type="entry name" value="PAS"/>
    <property type="match status" value="1"/>
</dbReference>
<dbReference type="EMBL" id="SACR01000007">
    <property type="protein sequence ID" value="RVU43311.1"/>
    <property type="molecule type" value="Genomic_DNA"/>
</dbReference>
<dbReference type="CDD" id="cd00082">
    <property type="entry name" value="HisKA"/>
    <property type="match status" value="1"/>
</dbReference>
<dbReference type="SUPFAM" id="SSF55785">
    <property type="entry name" value="PYP-like sensor domain (PAS domain)"/>
    <property type="match status" value="2"/>
</dbReference>
<dbReference type="Gene3D" id="3.30.565.10">
    <property type="entry name" value="Histidine kinase-like ATPase, C-terminal domain"/>
    <property type="match status" value="1"/>
</dbReference>
<evidence type="ECO:0000313" key="12">
    <source>
        <dbReference type="Proteomes" id="UP000285575"/>
    </source>
</evidence>
<reference evidence="11 12" key="1">
    <citation type="submission" date="2019-01" db="EMBL/GenBank/DDBJ databases">
        <authorList>
            <person name="Chen W.-M."/>
        </authorList>
    </citation>
    <scope>NUCLEOTIDE SEQUENCE [LARGE SCALE GENOMIC DNA]</scope>
    <source>
        <strain evidence="11 12">KYPY4</strain>
    </source>
</reference>
<dbReference type="SMART" id="SM00086">
    <property type="entry name" value="PAC"/>
    <property type="match status" value="1"/>
</dbReference>
<dbReference type="InterPro" id="IPR004358">
    <property type="entry name" value="Sig_transdc_His_kin-like_C"/>
</dbReference>
<dbReference type="Pfam" id="PF00512">
    <property type="entry name" value="HisKA"/>
    <property type="match status" value="1"/>
</dbReference>
<dbReference type="SMART" id="SM00448">
    <property type="entry name" value="REC"/>
    <property type="match status" value="1"/>
</dbReference>
<keyword evidence="3 6" id="KW-0597">Phosphoprotein</keyword>
<dbReference type="RefSeq" id="WP_128230596.1">
    <property type="nucleotide sequence ID" value="NZ_SACR01000007.1"/>
</dbReference>
<evidence type="ECO:0000259" key="8">
    <source>
        <dbReference type="PROSITE" id="PS50110"/>
    </source>
</evidence>
<comment type="caution">
    <text evidence="11">The sequence shown here is derived from an EMBL/GenBank/DDBJ whole genome shotgun (WGS) entry which is preliminary data.</text>
</comment>
<name>A0A437R950_9BURK</name>
<dbReference type="GO" id="GO:0000155">
    <property type="term" value="F:phosphorelay sensor kinase activity"/>
    <property type="evidence" value="ECO:0007669"/>
    <property type="project" value="InterPro"/>
</dbReference>
<keyword evidence="4" id="KW-0808">Transferase</keyword>
<dbReference type="InterPro" id="IPR001610">
    <property type="entry name" value="PAC"/>
</dbReference>
<dbReference type="InterPro" id="IPR000700">
    <property type="entry name" value="PAS-assoc_C"/>
</dbReference>
<protein>
    <recommendedName>
        <fullName evidence="2">histidine kinase</fullName>
        <ecNumber evidence="2">2.7.13.3</ecNumber>
    </recommendedName>
</protein>
<dbReference type="SMART" id="SM00388">
    <property type="entry name" value="HisKA"/>
    <property type="match status" value="1"/>
</dbReference>
<dbReference type="Pfam" id="PF00072">
    <property type="entry name" value="Response_reg"/>
    <property type="match status" value="1"/>
</dbReference>
<dbReference type="Proteomes" id="UP000285575">
    <property type="component" value="Unassembled WGS sequence"/>
</dbReference>
<dbReference type="InterPro" id="IPR001789">
    <property type="entry name" value="Sig_transdc_resp-reg_receiver"/>
</dbReference>
<evidence type="ECO:0000256" key="5">
    <source>
        <dbReference type="ARBA" id="ARBA00022777"/>
    </source>
</evidence>